<dbReference type="InParanoid" id="F9XS00"/>
<organism evidence="1 2">
    <name type="scientific">Zymoseptoria tritici (strain CBS 115943 / IPO323)</name>
    <name type="common">Speckled leaf blotch fungus</name>
    <name type="synonym">Septoria tritici</name>
    <dbReference type="NCBI Taxonomy" id="336722"/>
    <lineage>
        <taxon>Eukaryota</taxon>
        <taxon>Fungi</taxon>
        <taxon>Dikarya</taxon>
        <taxon>Ascomycota</taxon>
        <taxon>Pezizomycotina</taxon>
        <taxon>Dothideomycetes</taxon>
        <taxon>Dothideomycetidae</taxon>
        <taxon>Mycosphaerellales</taxon>
        <taxon>Mycosphaerellaceae</taxon>
        <taxon>Zymoseptoria</taxon>
    </lineage>
</organism>
<dbReference type="EMBL" id="CM001214">
    <property type="protein sequence ID" value="EGP82009.1"/>
    <property type="molecule type" value="Genomic_DNA"/>
</dbReference>
<dbReference type="HOGENOM" id="CLU_2186052_0_0_1"/>
<protein>
    <submittedName>
        <fullName evidence="1">Uncharacterized protein</fullName>
    </submittedName>
</protein>
<sequence>MPANPRADDHVVRGDLLQIEFPHSQGELQLRQAPPSEPKNATGFTVSGVKGKGLRWEMEDKVYFTNPQRRAGMYDGYRNISARTMFEPFTLSKICHIAASFASEKKMAR</sequence>
<reference evidence="1 2" key="1">
    <citation type="journal article" date="2011" name="PLoS Genet.">
        <title>Finished genome of the fungal wheat pathogen Mycosphaerella graminicola reveals dispensome structure, chromosome plasticity, and stealth pathogenesis.</title>
        <authorList>
            <person name="Goodwin S.B."/>
            <person name="Ben M'barek S."/>
            <person name="Dhillon B."/>
            <person name="Wittenberg A.H.J."/>
            <person name="Crane C.F."/>
            <person name="Hane J.K."/>
            <person name="Foster A.J."/>
            <person name="Van der Lee T.A.J."/>
            <person name="Grimwood J."/>
            <person name="Aerts A."/>
            <person name="Antoniw J."/>
            <person name="Bailey A."/>
            <person name="Bluhm B."/>
            <person name="Bowler J."/>
            <person name="Bristow J."/>
            <person name="van der Burgt A."/>
            <person name="Canto-Canche B."/>
            <person name="Churchill A.C.L."/>
            <person name="Conde-Ferraez L."/>
            <person name="Cools H.J."/>
            <person name="Coutinho P.M."/>
            <person name="Csukai M."/>
            <person name="Dehal P."/>
            <person name="De Wit P."/>
            <person name="Donzelli B."/>
            <person name="van de Geest H.C."/>
            <person name="van Ham R.C.H.J."/>
            <person name="Hammond-Kosack K.E."/>
            <person name="Henrissat B."/>
            <person name="Kilian A."/>
            <person name="Kobayashi A.K."/>
            <person name="Koopmann E."/>
            <person name="Kourmpetis Y."/>
            <person name="Kuzniar A."/>
            <person name="Lindquist E."/>
            <person name="Lombard V."/>
            <person name="Maliepaard C."/>
            <person name="Martins N."/>
            <person name="Mehrabi R."/>
            <person name="Nap J.P.H."/>
            <person name="Ponomarenko A."/>
            <person name="Rudd J.J."/>
            <person name="Salamov A."/>
            <person name="Schmutz J."/>
            <person name="Schouten H.J."/>
            <person name="Shapiro H."/>
            <person name="Stergiopoulos I."/>
            <person name="Torriani S.F.F."/>
            <person name="Tu H."/>
            <person name="de Vries R.P."/>
            <person name="Waalwijk C."/>
            <person name="Ware S.B."/>
            <person name="Wiebenga A."/>
            <person name="Zwiers L.-H."/>
            <person name="Oliver R.P."/>
            <person name="Grigoriev I.V."/>
            <person name="Kema G.H.J."/>
        </authorList>
    </citation>
    <scope>NUCLEOTIDE SEQUENCE [LARGE SCALE GENOMIC DNA]</scope>
    <source>
        <strain evidence="2">CBS 115943 / IPO323</strain>
    </source>
</reference>
<dbReference type="GeneID" id="13399196"/>
<keyword evidence="2" id="KW-1185">Reference proteome</keyword>
<evidence type="ECO:0000313" key="1">
    <source>
        <dbReference type="EMBL" id="EGP82009.1"/>
    </source>
</evidence>
<proteinExistence type="predicted"/>
<gene>
    <name evidence="1" type="ORF">MYCGRDRAFT_97990</name>
</gene>
<dbReference type="RefSeq" id="XP_003847033.1">
    <property type="nucleotide sequence ID" value="XM_003846985.1"/>
</dbReference>
<evidence type="ECO:0000313" key="2">
    <source>
        <dbReference type="Proteomes" id="UP000008062"/>
    </source>
</evidence>
<name>F9XS00_ZYMTI</name>
<accession>F9XS00</accession>
<dbReference type="AlphaFoldDB" id="F9XS00"/>
<dbReference type="KEGG" id="ztr:MYCGRDRAFT_97990"/>
<dbReference type="Proteomes" id="UP000008062">
    <property type="component" value="Chromosome 19"/>
</dbReference>